<reference evidence="1 2" key="1">
    <citation type="submission" date="2024-09" db="EMBL/GenBank/DDBJ databases">
        <title>Floridaenema gen nov. (Aerosakkonemataceae, Aerosakkonematales ord. nov., Cyanobacteria) from benthic tropical and subtropical fresh waters, with the description of four new species.</title>
        <authorList>
            <person name="Moretto J.A."/>
            <person name="Berthold D.E."/>
            <person name="Lefler F.W."/>
            <person name="Huang I.-S."/>
            <person name="Laughinghouse H. IV."/>
        </authorList>
    </citation>
    <scope>NUCLEOTIDE SEQUENCE [LARGE SCALE GENOMIC DNA]</scope>
    <source>
        <strain evidence="1 2">BLCC-F46</strain>
    </source>
</reference>
<comment type="caution">
    <text evidence="1">The sequence shown here is derived from an EMBL/GenBank/DDBJ whole genome shotgun (WGS) entry which is preliminary data.</text>
</comment>
<sequence>MGQKIIYGTVNDDGTKQGGEGFTVELVEAGLYAITFAEAFATSPCVVATLKDWGADNQIVVQNINPDKFQVTIWDLEVKQPADATAAQLKVSKEKSAFNFIAIGEG</sequence>
<proteinExistence type="predicted"/>
<name>A0ABV4X6L6_9CYAN</name>
<evidence type="ECO:0000313" key="1">
    <source>
        <dbReference type="EMBL" id="MFB2877828.1"/>
    </source>
</evidence>
<dbReference type="SUPFAM" id="SSF141086">
    <property type="entry name" value="Agglutinin HPA-like"/>
    <property type="match status" value="1"/>
</dbReference>
<dbReference type="InterPro" id="IPR037221">
    <property type="entry name" value="H-type_lectin_dom_sf"/>
</dbReference>
<organism evidence="1 2">
    <name type="scientific">Floridaenema aerugineum BLCC-F46</name>
    <dbReference type="NCBI Taxonomy" id="3153654"/>
    <lineage>
        <taxon>Bacteria</taxon>
        <taxon>Bacillati</taxon>
        <taxon>Cyanobacteriota</taxon>
        <taxon>Cyanophyceae</taxon>
        <taxon>Oscillatoriophycideae</taxon>
        <taxon>Aerosakkonematales</taxon>
        <taxon>Aerosakkonemataceae</taxon>
        <taxon>Floridanema</taxon>
        <taxon>Floridanema aerugineum</taxon>
    </lineage>
</organism>
<dbReference type="EMBL" id="JBHFNQ010000103">
    <property type="protein sequence ID" value="MFB2877828.1"/>
    <property type="molecule type" value="Genomic_DNA"/>
</dbReference>
<dbReference type="Proteomes" id="UP001576774">
    <property type="component" value="Unassembled WGS sequence"/>
</dbReference>
<keyword evidence="2" id="KW-1185">Reference proteome</keyword>
<protein>
    <submittedName>
        <fullName evidence="1">Uncharacterized protein</fullName>
    </submittedName>
</protein>
<gene>
    <name evidence="1" type="ORF">ACE1CC_13315</name>
</gene>
<accession>A0ABV4X6L6</accession>
<dbReference type="RefSeq" id="WP_413270920.1">
    <property type="nucleotide sequence ID" value="NZ_JBHFNQ010000103.1"/>
</dbReference>
<evidence type="ECO:0000313" key="2">
    <source>
        <dbReference type="Proteomes" id="UP001576774"/>
    </source>
</evidence>